<dbReference type="EMBL" id="LN853157">
    <property type="protein sequence ID" value="CRY95171.1"/>
    <property type="molecule type" value="Genomic_DNA"/>
</dbReference>
<sequence>MSYAILRTSKLKDKSKTTSAAEHNFRIRNQGNIDQSKSGENRLLFNPLNVDVSKAGGLTQAITSKYEDLEIKVRANAVFAQEFVITASPEFFENKEKGFIDTWADAQLEFMKQNFGDNVVICMQHNDERTPHLHFVLSTEEKRERTHKSGSKKMAFGLNARRWNPAFLKDLHTKHAEFNQSKGYDLKRGLEGSTATHRPVKEFYRDMERLEAEAGEARTWKGKAGKLSKMVATLADWLAEANPELSDATDRLKAKASVMSGGNPHAPEEMEKKGAGRSPQKL</sequence>
<accession>A0A0H5PZM0</accession>
<dbReference type="GO" id="GO:0003677">
    <property type="term" value="F:DNA binding"/>
    <property type="evidence" value="ECO:0007669"/>
    <property type="project" value="InterPro"/>
</dbReference>
<feature type="region of interest" description="Disordered" evidence="1">
    <location>
        <begin position="249"/>
        <end position="282"/>
    </location>
</feature>
<evidence type="ECO:0000313" key="2">
    <source>
        <dbReference type="EMBL" id="CRY95171.1"/>
    </source>
</evidence>
<proteinExistence type="predicted"/>
<dbReference type="InterPro" id="IPR001668">
    <property type="entry name" value="Mob_Pre"/>
</dbReference>
<dbReference type="CDD" id="cd17242">
    <property type="entry name" value="MobM_relaxase"/>
    <property type="match status" value="1"/>
</dbReference>
<name>A0A0H5PZM0_9ZZZZ</name>
<dbReference type="Gene3D" id="3.30.930.30">
    <property type="match status" value="1"/>
</dbReference>
<evidence type="ECO:0008006" key="3">
    <source>
        <dbReference type="Google" id="ProtNLM"/>
    </source>
</evidence>
<geneLocation type="plasmid" evidence="2">
    <name>pRGRH0521</name>
</geneLocation>
<keyword evidence="2" id="KW-0614">Plasmid</keyword>
<protein>
    <recommendedName>
        <fullName evidence="3">Plasmid recombination enzyme</fullName>
    </recommendedName>
</protein>
<evidence type="ECO:0000256" key="1">
    <source>
        <dbReference type="SAM" id="MobiDB-lite"/>
    </source>
</evidence>
<reference evidence="2" key="2">
    <citation type="submission" date="2015-07" db="EMBL/GenBank/DDBJ databases">
        <title>Plasmids, circular viruses and viroids from rat gut.</title>
        <authorList>
            <person name="Jorgensen T.J."/>
            <person name="Hansen M.A."/>
            <person name="Xu Z."/>
            <person name="Tabak M.A."/>
            <person name="Sorensen S.J."/>
            <person name="Hansen L.H."/>
        </authorList>
    </citation>
    <scope>NUCLEOTIDE SEQUENCE</scope>
    <source>
        <plasmid evidence="2">pRGRH0521</plasmid>
    </source>
</reference>
<dbReference type="Pfam" id="PF01076">
    <property type="entry name" value="Mob_Pre"/>
    <property type="match status" value="1"/>
</dbReference>
<dbReference type="AlphaFoldDB" id="A0A0H5PZM0"/>
<dbReference type="GO" id="GO:0006310">
    <property type="term" value="P:DNA recombination"/>
    <property type="evidence" value="ECO:0007669"/>
    <property type="project" value="InterPro"/>
</dbReference>
<organism evidence="2">
    <name type="scientific">uncultured prokaryote</name>
    <dbReference type="NCBI Taxonomy" id="198431"/>
    <lineage>
        <taxon>unclassified sequences</taxon>
        <taxon>environmental samples</taxon>
    </lineage>
</organism>
<reference evidence="2" key="1">
    <citation type="submission" date="2015-06" db="EMBL/GenBank/DDBJ databases">
        <authorList>
            <person name="Joergensen T."/>
        </authorList>
    </citation>
    <scope>NUCLEOTIDE SEQUENCE</scope>
    <source>
        <plasmid evidence="2">pRGRH0521</plasmid>
    </source>
</reference>